<organism evidence="1 2">
    <name type="scientific">Onchocerca volvulus</name>
    <dbReference type="NCBI Taxonomy" id="6282"/>
    <lineage>
        <taxon>Eukaryota</taxon>
        <taxon>Metazoa</taxon>
        <taxon>Ecdysozoa</taxon>
        <taxon>Nematoda</taxon>
        <taxon>Chromadorea</taxon>
        <taxon>Rhabditida</taxon>
        <taxon>Spirurina</taxon>
        <taxon>Spiruromorpha</taxon>
        <taxon>Filarioidea</taxon>
        <taxon>Onchocercidae</taxon>
        <taxon>Onchocerca</taxon>
    </lineage>
</organism>
<reference evidence="1" key="2">
    <citation type="submission" date="2022-06" db="UniProtKB">
        <authorList>
            <consortium name="EnsemblMetazoa"/>
        </authorList>
    </citation>
    <scope>IDENTIFICATION</scope>
</reference>
<keyword evidence="2" id="KW-1185">Reference proteome</keyword>
<dbReference type="EMBL" id="CMVM020000076">
    <property type="status" value="NOT_ANNOTATED_CDS"/>
    <property type="molecule type" value="Genomic_DNA"/>
</dbReference>
<evidence type="ECO:0000313" key="1">
    <source>
        <dbReference type="EnsemblMetazoa" id="OVOC2928.1"/>
    </source>
</evidence>
<accession>A0A8R1TRE5</accession>
<evidence type="ECO:0000313" key="2">
    <source>
        <dbReference type="Proteomes" id="UP000024404"/>
    </source>
</evidence>
<dbReference type="AlphaFoldDB" id="A0A8R1TRE5"/>
<sequence length="161" mass="18599">MVVKSPQIQIIVYYGWMFATSSFSMMHFQTAICKTLCKQEDYLLIQIQRYIRQNDINLSMNQSNIKDINNDESRCEKQTNIFASSLYYSDVSIINKALFSMIKAGNHFADDDYRETVPGGNGTWRTSHVLAYLLSWGLYAVSFDSKISERLEKECGSSLKW</sequence>
<name>A0A8R1TRE5_ONCVO</name>
<reference evidence="2" key="1">
    <citation type="submission" date="2013-10" db="EMBL/GenBank/DDBJ databases">
        <title>Genome sequencing of Onchocerca volvulus.</title>
        <authorList>
            <person name="Cotton J."/>
            <person name="Tsai J."/>
            <person name="Stanley E."/>
            <person name="Tracey A."/>
            <person name="Holroyd N."/>
            <person name="Lustigman S."/>
            <person name="Berriman M."/>
        </authorList>
    </citation>
    <scope>NUCLEOTIDE SEQUENCE</scope>
</reference>
<protein>
    <submittedName>
        <fullName evidence="1">Uncharacterized protein</fullName>
    </submittedName>
</protein>
<proteinExistence type="predicted"/>
<dbReference type="Proteomes" id="UP000024404">
    <property type="component" value="Unassembled WGS sequence"/>
</dbReference>
<dbReference type="EnsemblMetazoa" id="OVOC2928.1">
    <property type="protein sequence ID" value="OVOC2928.1"/>
    <property type="gene ID" value="WBGene00239737"/>
</dbReference>